<reference evidence="2 3" key="1">
    <citation type="submission" date="2014-02" db="EMBL/GenBank/DDBJ databases">
        <title>The genome sequence of Colletotrichum nymphaeae SA-01.</title>
        <authorList>
            <person name="Baroncelli R."/>
            <person name="Thon M.R."/>
        </authorList>
    </citation>
    <scope>NUCLEOTIDE SEQUENCE [LARGE SCALE GENOMIC DNA]</scope>
    <source>
        <strain evidence="2 3">SA-01</strain>
    </source>
</reference>
<sequence>MATSDVDAFLSVYRTERRLKEIYSEGDFPPNRVRRPSDASVVSSRVDNYNYGINLVRGNRSASLQQQQNPNWDKFIGGAFSPDDGPGCAEVGLQDLQLDNEDSDTTMDEQIHEAMQSTEPGPSRPWLPFGDLQRFTHRTRVNKELQGVFSEADAARLTDYVCGVETDSHTGGETSQRIFVILVLIRRLEALSAMVEDGLRDKDLPFEWLDRVSRKKLISPKSRFARNPLPCFNGKRIGLVREFYENQWKIFSPIIGLDEHEEVTTFHLAEEVIMPWTSIGAERKEGGYSMVRKVEIHSDHHSFPEHKAFALKTLLEKDPAQAQQEFDQELKALTKMEPGDHILKLCATFKIGNEYSFLTPWAEGGNLKQFWTKSPKEVQKNSNHSHTLLRWMAEQCHALAAALQSIHEVRVKALIRAKRISPDEETDKDIFGIHGDIKPENILLFDNRNTPPGIGILKIADFGLTEFHRLTSRTRPVHHFLDGRHPGPTYDAPDLVQPTNFYSRKADVWALGCVFSEFLTWVVLGPAAVSDYRTARAYERDWDDVKKKYRWMEDKFFVAQYGEESKVETLLKKSVEEWLKTLDDLTRTSPNDGPNFVTEFSKLLKDRVLVCDREERISCEDLLAELSRFASKAEESRSNDLDPYWGPRLPSFCEASPEVSEAVIPEIARRVTFDD</sequence>
<dbReference type="PANTHER" id="PTHR24359">
    <property type="entry name" value="SERINE/THREONINE-PROTEIN KINASE SBK1"/>
    <property type="match status" value="1"/>
</dbReference>
<keyword evidence="3" id="KW-1185">Reference proteome</keyword>
<dbReference type="AlphaFoldDB" id="A0A135TLZ6"/>
<protein>
    <recommendedName>
        <fullName evidence="1">Protein kinase domain-containing protein</fullName>
    </recommendedName>
</protein>
<evidence type="ECO:0000313" key="3">
    <source>
        <dbReference type="Proteomes" id="UP000070054"/>
    </source>
</evidence>
<dbReference type="PANTHER" id="PTHR24359:SF37">
    <property type="entry name" value="PROTEIN KINASE DOMAIN-CONTAINING PROTEIN"/>
    <property type="match status" value="1"/>
</dbReference>
<dbReference type="PROSITE" id="PS50011">
    <property type="entry name" value="PROTEIN_KINASE_DOM"/>
    <property type="match status" value="1"/>
</dbReference>
<feature type="domain" description="Protein kinase" evidence="1">
    <location>
        <begin position="277"/>
        <end position="630"/>
    </location>
</feature>
<proteinExistence type="predicted"/>
<dbReference type="GO" id="GO:0005524">
    <property type="term" value="F:ATP binding"/>
    <property type="evidence" value="ECO:0007669"/>
    <property type="project" value="InterPro"/>
</dbReference>
<name>A0A135TLZ6_9PEZI</name>
<dbReference type="SUPFAM" id="SSF56112">
    <property type="entry name" value="Protein kinase-like (PK-like)"/>
    <property type="match status" value="1"/>
</dbReference>
<dbReference type="Proteomes" id="UP000070054">
    <property type="component" value="Unassembled WGS sequence"/>
</dbReference>
<dbReference type="Gene3D" id="1.10.510.10">
    <property type="entry name" value="Transferase(Phosphotransferase) domain 1"/>
    <property type="match status" value="1"/>
</dbReference>
<dbReference type="InterPro" id="IPR001245">
    <property type="entry name" value="Ser-Thr/Tyr_kinase_cat_dom"/>
</dbReference>
<accession>A0A135TLZ6</accession>
<organism evidence="2 3">
    <name type="scientific">Colletotrichum nymphaeae SA-01</name>
    <dbReference type="NCBI Taxonomy" id="1460502"/>
    <lineage>
        <taxon>Eukaryota</taxon>
        <taxon>Fungi</taxon>
        <taxon>Dikarya</taxon>
        <taxon>Ascomycota</taxon>
        <taxon>Pezizomycotina</taxon>
        <taxon>Sordariomycetes</taxon>
        <taxon>Hypocreomycetidae</taxon>
        <taxon>Glomerellales</taxon>
        <taxon>Glomerellaceae</taxon>
        <taxon>Colletotrichum</taxon>
        <taxon>Colletotrichum acutatum species complex</taxon>
    </lineage>
</organism>
<comment type="caution">
    <text evidence="2">The sequence shown here is derived from an EMBL/GenBank/DDBJ whole genome shotgun (WGS) entry which is preliminary data.</text>
</comment>
<dbReference type="InterPro" id="IPR011009">
    <property type="entry name" value="Kinase-like_dom_sf"/>
</dbReference>
<dbReference type="Pfam" id="PF00069">
    <property type="entry name" value="Pkinase"/>
    <property type="match status" value="1"/>
</dbReference>
<dbReference type="SMART" id="SM00220">
    <property type="entry name" value="S_TKc"/>
    <property type="match status" value="1"/>
</dbReference>
<evidence type="ECO:0000313" key="2">
    <source>
        <dbReference type="EMBL" id="KXH49164.1"/>
    </source>
</evidence>
<dbReference type="InterPro" id="IPR000719">
    <property type="entry name" value="Prot_kinase_dom"/>
</dbReference>
<evidence type="ECO:0000259" key="1">
    <source>
        <dbReference type="PROSITE" id="PS50011"/>
    </source>
</evidence>
<gene>
    <name evidence="2" type="ORF">CNYM01_06946</name>
</gene>
<dbReference type="CDD" id="cd00180">
    <property type="entry name" value="PKc"/>
    <property type="match status" value="1"/>
</dbReference>
<dbReference type="OrthoDB" id="1046782at2759"/>
<dbReference type="Pfam" id="PF07714">
    <property type="entry name" value="PK_Tyr_Ser-Thr"/>
    <property type="match status" value="1"/>
</dbReference>
<dbReference type="GO" id="GO:0004674">
    <property type="term" value="F:protein serine/threonine kinase activity"/>
    <property type="evidence" value="ECO:0007669"/>
    <property type="project" value="TreeGrafter"/>
</dbReference>
<dbReference type="EMBL" id="JEMN01001079">
    <property type="protein sequence ID" value="KXH49164.1"/>
    <property type="molecule type" value="Genomic_DNA"/>
</dbReference>